<protein>
    <submittedName>
        <fullName evidence="1">Minor tail protein</fullName>
    </submittedName>
</protein>
<evidence type="ECO:0000313" key="2">
    <source>
        <dbReference type="Proteomes" id="UP000266910"/>
    </source>
</evidence>
<dbReference type="Proteomes" id="UP000266910">
    <property type="component" value="Genome"/>
</dbReference>
<organism evidence="1 2">
    <name type="scientific">Arthrobacter phage Auxilium</name>
    <dbReference type="NCBI Taxonomy" id="2419948"/>
    <lineage>
        <taxon>Viruses</taxon>
        <taxon>Duplodnaviria</taxon>
        <taxon>Heunggongvirae</taxon>
        <taxon>Uroviricota</taxon>
        <taxon>Caudoviricetes</taxon>
        <taxon>Richievirus</taxon>
        <taxon>Richievirus auxilium</taxon>
    </lineage>
</organism>
<dbReference type="EMBL" id="MH834598">
    <property type="protein sequence ID" value="AYN55799.1"/>
    <property type="molecule type" value="Genomic_DNA"/>
</dbReference>
<reference evidence="1 2" key="1">
    <citation type="submission" date="2018-09" db="EMBL/GenBank/DDBJ databases">
        <authorList>
            <person name="Rimple P.A."/>
            <person name="Stoner T.H."/>
            <person name="Garlena R.A."/>
            <person name="Russell D.A."/>
            <person name="Pope W.H."/>
            <person name="Jacobs-Sera D."/>
            <person name="Hatfull G.F."/>
        </authorList>
    </citation>
    <scope>NUCLEOTIDE SEQUENCE [LARGE SCALE GENOMIC DNA]</scope>
</reference>
<sequence>MVAVVAEAFLDGPCPRVGLTITALGVGDSLVSVWRTADGERNPVRGARRITIVDAGFVTDYDAPLGRPVFYEVEVISGPGGPSRTLTPTITVDATTGWLMDPLIPQSAVPVIGDHGDEGPYLRGEALAQLEYIADVSMIKVMGSDKPMALFGQRMAASGVPLSLGADLLENNVKLKQLLLSTAQLLFRPLPEFGDLPGTMFVSVPSVTERPVDVAEGSYLTWWDLVADTVQAPVLKVLTATFTYGDVALLFATYQQKQDGAAGKTYLDDLKNPLG</sequence>
<evidence type="ECO:0000313" key="1">
    <source>
        <dbReference type="EMBL" id="AYN55799.1"/>
    </source>
</evidence>
<gene>
    <name evidence="1" type="primary">20</name>
    <name evidence="1" type="ORF">PBI_AUXILIUM_20</name>
</gene>
<keyword evidence="2" id="KW-1185">Reference proteome</keyword>
<dbReference type="KEGG" id="vg:77931711"/>
<name>A0A3G2KA48_9CAUD</name>
<dbReference type="RefSeq" id="YP_010655839.1">
    <property type="nucleotide sequence ID" value="NC_070832.1"/>
</dbReference>
<proteinExistence type="predicted"/>
<dbReference type="GeneID" id="77931711"/>
<accession>A0A3G2KA48</accession>